<dbReference type="Pfam" id="PF01494">
    <property type="entry name" value="FAD_binding_3"/>
    <property type="match status" value="1"/>
</dbReference>
<dbReference type="InterPro" id="IPR036188">
    <property type="entry name" value="FAD/NAD-bd_sf"/>
</dbReference>
<keyword evidence="6" id="KW-1185">Reference proteome</keyword>
<dbReference type="PRINTS" id="PR00420">
    <property type="entry name" value="RNGMNOXGNASE"/>
</dbReference>
<dbReference type="InterPro" id="IPR002938">
    <property type="entry name" value="FAD-bd"/>
</dbReference>
<gene>
    <name evidence="5" type="ORF">ACFSXZ_24950</name>
</gene>
<dbReference type="InterPro" id="IPR050641">
    <property type="entry name" value="RIFMO-like"/>
</dbReference>
<sequence>MDTDVVISGGGPVGLMLACELRLTGVKVLVFERLTAIDPTIKAGSVNLPTAEALYRRGLLPVLAEQQRQAFERMKDFFRQRPDEAQAGPKSGPKAIAPIGHFAGIMVGSDKVDREDLAFRDPGPAAAVMVVGQQAVEEALGARAAELGVEIHRGVEVTGFQADSEAVTVHAGDRRVRAKWLVGCDGGRSLVRKLAGFEFPGMGPEITGRQALVELEGGELLSPGWNRTETGIYVHGPVPGRILTVEFDGPPEDRETPVTAEELQASLRRVSGMDVTVRKVLTATRFTDNTRQATTYRKGRVLLAGDAAHVHSPFGGQGLNLGIGDAVNLGWKLAATIQGWAPEGLLDSYTHERHPIGEWVLEWTRAQVALMRPDPRTRALRHVVGDLLGTGDGATYLAKKLSGVLHRYPIDGEHDLIGRGAPDFEFADGTRFGERVQDGRPVLLNPADDADLRALARGWRDRIAVLATKIPGWPALTGVLVRPDGHVAWAREDGRTDGLEAALTTWFGPPSKEAGRE</sequence>
<keyword evidence="2" id="KW-0285">Flavoprotein</keyword>
<organism evidence="5 6">
    <name type="scientific">Amycolatopsis pigmentata</name>
    <dbReference type="NCBI Taxonomy" id="450801"/>
    <lineage>
        <taxon>Bacteria</taxon>
        <taxon>Bacillati</taxon>
        <taxon>Actinomycetota</taxon>
        <taxon>Actinomycetes</taxon>
        <taxon>Pseudonocardiales</taxon>
        <taxon>Pseudonocardiaceae</taxon>
        <taxon>Amycolatopsis</taxon>
    </lineage>
</organism>
<dbReference type="SUPFAM" id="SSF51905">
    <property type="entry name" value="FAD/NAD(P)-binding domain"/>
    <property type="match status" value="1"/>
</dbReference>
<comment type="cofactor">
    <cofactor evidence="1">
        <name>FAD</name>
        <dbReference type="ChEBI" id="CHEBI:57692"/>
    </cofactor>
</comment>
<keyword evidence="5" id="KW-0560">Oxidoreductase</keyword>
<dbReference type="Proteomes" id="UP001597417">
    <property type="component" value="Unassembled WGS sequence"/>
</dbReference>
<name>A0ABW5G1G6_9PSEU</name>
<dbReference type="Gene3D" id="3.50.50.60">
    <property type="entry name" value="FAD/NAD(P)-binding domain"/>
    <property type="match status" value="1"/>
</dbReference>
<dbReference type="Pfam" id="PF21274">
    <property type="entry name" value="Rng_hyd_C"/>
    <property type="match status" value="1"/>
</dbReference>
<dbReference type="PANTHER" id="PTHR43004:SF19">
    <property type="entry name" value="BINDING MONOOXYGENASE, PUTATIVE (JCVI)-RELATED"/>
    <property type="match status" value="1"/>
</dbReference>
<keyword evidence="3" id="KW-0274">FAD</keyword>
<evidence type="ECO:0000256" key="3">
    <source>
        <dbReference type="ARBA" id="ARBA00022827"/>
    </source>
</evidence>
<reference evidence="6" key="1">
    <citation type="journal article" date="2019" name="Int. J. Syst. Evol. Microbiol.">
        <title>The Global Catalogue of Microorganisms (GCM) 10K type strain sequencing project: providing services to taxonomists for standard genome sequencing and annotation.</title>
        <authorList>
            <consortium name="The Broad Institute Genomics Platform"/>
            <consortium name="The Broad Institute Genome Sequencing Center for Infectious Disease"/>
            <person name="Wu L."/>
            <person name="Ma J."/>
        </authorList>
    </citation>
    <scope>NUCLEOTIDE SEQUENCE [LARGE SCALE GENOMIC DNA]</scope>
    <source>
        <strain evidence="6">CGMCC 4.7645</strain>
    </source>
</reference>
<dbReference type="GO" id="GO:0004497">
    <property type="term" value="F:monooxygenase activity"/>
    <property type="evidence" value="ECO:0007669"/>
    <property type="project" value="UniProtKB-KW"/>
</dbReference>
<evidence type="ECO:0000256" key="1">
    <source>
        <dbReference type="ARBA" id="ARBA00001974"/>
    </source>
</evidence>
<proteinExistence type="predicted"/>
<evidence type="ECO:0000256" key="2">
    <source>
        <dbReference type="ARBA" id="ARBA00022630"/>
    </source>
</evidence>
<comment type="caution">
    <text evidence="5">The sequence shown here is derived from an EMBL/GenBank/DDBJ whole genome shotgun (WGS) entry which is preliminary data.</text>
</comment>
<dbReference type="RefSeq" id="WP_378267559.1">
    <property type="nucleotide sequence ID" value="NZ_JBHUKR010000011.1"/>
</dbReference>
<evidence type="ECO:0000313" key="5">
    <source>
        <dbReference type="EMBL" id="MFD2419582.1"/>
    </source>
</evidence>
<dbReference type="Gene3D" id="3.40.30.120">
    <property type="match status" value="1"/>
</dbReference>
<dbReference type="Gene3D" id="3.30.70.2450">
    <property type="match status" value="1"/>
</dbReference>
<keyword evidence="5" id="KW-0503">Monooxygenase</keyword>
<dbReference type="PANTHER" id="PTHR43004">
    <property type="entry name" value="TRK SYSTEM POTASSIUM UPTAKE PROTEIN"/>
    <property type="match status" value="1"/>
</dbReference>
<evidence type="ECO:0000313" key="6">
    <source>
        <dbReference type="Proteomes" id="UP001597417"/>
    </source>
</evidence>
<dbReference type="EMBL" id="JBHUKR010000011">
    <property type="protein sequence ID" value="MFD2419582.1"/>
    <property type="molecule type" value="Genomic_DNA"/>
</dbReference>
<feature type="domain" description="FAD-binding" evidence="4">
    <location>
        <begin position="2"/>
        <end position="363"/>
    </location>
</feature>
<evidence type="ECO:0000259" key="4">
    <source>
        <dbReference type="Pfam" id="PF01494"/>
    </source>
</evidence>
<protein>
    <submittedName>
        <fullName evidence="5">FAD-dependent monooxygenase</fullName>
    </submittedName>
</protein>
<accession>A0ABW5G1G6</accession>